<dbReference type="Proteomes" id="UP000401273">
    <property type="component" value="Unassembled WGS sequence"/>
</dbReference>
<dbReference type="EMBL" id="DAAHYZ010000015">
    <property type="protein sequence ID" value="HAB7723308.1"/>
    <property type="molecule type" value="Genomic_DNA"/>
</dbReference>
<dbReference type="EMBL" id="AAARLF010000013">
    <property type="protein sequence ID" value="EAE2899134.1"/>
    <property type="molecule type" value="Genomic_DNA"/>
</dbReference>
<proteinExistence type="predicted"/>
<dbReference type="AlphaFoldDB" id="A0A3T2GWT4"/>
<organism evidence="1 4">
    <name type="scientific">Listeria monocytogenes</name>
    <dbReference type="NCBI Taxonomy" id="1639"/>
    <lineage>
        <taxon>Bacteria</taxon>
        <taxon>Bacillati</taxon>
        <taxon>Bacillota</taxon>
        <taxon>Bacilli</taxon>
        <taxon>Bacillales</taxon>
        <taxon>Listeriaceae</taxon>
        <taxon>Listeria</taxon>
    </lineage>
</organism>
<dbReference type="Pfam" id="PF22398">
    <property type="entry name" value="DUF6978"/>
    <property type="match status" value="1"/>
</dbReference>
<evidence type="ECO:0000313" key="3">
    <source>
        <dbReference type="EMBL" id="HAB7723308.1"/>
    </source>
</evidence>
<dbReference type="Proteomes" id="UP000458487">
    <property type="component" value="Unassembled WGS sequence"/>
</dbReference>
<name>A0A3T2GWT4_LISMN</name>
<dbReference type="Proteomes" id="UP000840569">
    <property type="component" value="Unassembled WGS sequence"/>
</dbReference>
<reference evidence="3" key="3">
    <citation type="submission" date="2020-01" db="EMBL/GenBank/DDBJ databases">
        <authorList>
            <consortium name="NCBI Pathogen Detection Project"/>
        </authorList>
    </citation>
    <scope>NUCLEOTIDE SEQUENCE</scope>
    <source>
        <strain evidence="3">CFIAFB20140010</strain>
    </source>
</reference>
<dbReference type="EMBL" id="AANDQG010000009">
    <property type="protein sequence ID" value="EDN9630719.1"/>
    <property type="molecule type" value="Genomic_DNA"/>
</dbReference>
<reference evidence="1 4" key="2">
    <citation type="submission" date="2019-03" db="EMBL/GenBank/DDBJ databases">
        <authorList>
            <person name="Ashton P.M."/>
            <person name="Dallman T."/>
            <person name="Nair S."/>
            <person name="De Pinna E."/>
            <person name="Peters T."/>
            <person name="Grant K."/>
        </authorList>
    </citation>
    <scope>NUCLEOTIDE SEQUENCE [LARGE SCALE GENOMIC DNA]</scope>
    <source>
        <strain evidence="2 5">833351</strain>
        <strain evidence="1">RL15000271</strain>
    </source>
</reference>
<dbReference type="RefSeq" id="WP_003749254.1">
    <property type="nucleotide sequence ID" value="NZ_CP019615.1"/>
</dbReference>
<evidence type="ECO:0000313" key="5">
    <source>
        <dbReference type="Proteomes" id="UP000458487"/>
    </source>
</evidence>
<evidence type="ECO:0000313" key="1">
    <source>
        <dbReference type="EMBL" id="EAE2899134.1"/>
    </source>
</evidence>
<protein>
    <submittedName>
        <fullName evidence="1">Uncharacterized protein</fullName>
    </submittedName>
</protein>
<dbReference type="InterPro" id="IPR053916">
    <property type="entry name" value="DUF6978"/>
</dbReference>
<sequence>MEKEGLKELQYDLNYLDDNEVQQLIKSIKILKQEIPVEMPEFGKIKDDTITLGVYDDIEYKLHRYRHPYDSQRFSIHLRFVNNNEHLIRIDINNGTHRNPDNTIVQQNHIHIYKNSDYPKDAYAYPLPSEINDLYSIFTALEQFLVYNNIK</sequence>
<evidence type="ECO:0000313" key="4">
    <source>
        <dbReference type="Proteomes" id="UP000401273"/>
    </source>
</evidence>
<evidence type="ECO:0000313" key="2">
    <source>
        <dbReference type="EMBL" id="EDN9630719.1"/>
    </source>
</evidence>
<reference evidence="3" key="1">
    <citation type="journal article" date="2018" name="Genome Biol.">
        <title>SKESA: strategic k-mer extension for scrupulous assemblies.</title>
        <authorList>
            <person name="Souvorov A."/>
            <person name="Agarwala R."/>
            <person name="Lipman D.J."/>
        </authorList>
    </citation>
    <scope>NUCLEOTIDE SEQUENCE [LARGE SCALE GENOMIC DNA]</scope>
    <source>
        <strain evidence="3">CFIAFB20140010</strain>
    </source>
</reference>
<comment type="caution">
    <text evidence="1">The sequence shown here is derived from an EMBL/GenBank/DDBJ whole genome shotgun (WGS) entry which is preliminary data.</text>
</comment>
<accession>A0A3T2GWT4</accession>
<gene>
    <name evidence="1" type="ORF">E1W43_14425</name>
    <name evidence="2" type="ORF">GI230_14010</name>
    <name evidence="3" type="ORF">GYP27_15090</name>
</gene>